<evidence type="ECO:0000259" key="7">
    <source>
        <dbReference type="PROSITE" id="PS51999"/>
    </source>
</evidence>
<dbReference type="Gene3D" id="4.10.60.10">
    <property type="entry name" value="Zinc finger, CCHC-type"/>
    <property type="match status" value="5"/>
</dbReference>
<proteinExistence type="predicted"/>
<evidence type="ECO:0000313" key="9">
    <source>
        <dbReference type="Proteomes" id="UP000077202"/>
    </source>
</evidence>
<accession>A0A176WJ40</accession>
<feature type="domain" description="CCHC-type" evidence="6">
    <location>
        <begin position="399"/>
        <end position="414"/>
    </location>
</feature>
<name>A0A176WJ40_MARPO</name>
<evidence type="ECO:0000256" key="5">
    <source>
        <dbReference type="SAM" id="MobiDB-lite"/>
    </source>
</evidence>
<keyword evidence="1" id="KW-0479">Metal-binding</keyword>
<evidence type="ECO:0000256" key="2">
    <source>
        <dbReference type="ARBA" id="ARBA00022771"/>
    </source>
</evidence>
<dbReference type="EMBL" id="LVLJ01000840">
    <property type="protein sequence ID" value="OAE32372.1"/>
    <property type="molecule type" value="Genomic_DNA"/>
</dbReference>
<dbReference type="PROSITE" id="PS50158">
    <property type="entry name" value="ZF_CCHC"/>
    <property type="match status" value="5"/>
</dbReference>
<dbReference type="Pfam" id="PF00098">
    <property type="entry name" value="zf-CCHC"/>
    <property type="match status" value="5"/>
</dbReference>
<dbReference type="PANTHER" id="PTHR33680:SF1">
    <property type="entry name" value="OS05G0489500 PROTEIN"/>
    <property type="match status" value="1"/>
</dbReference>
<protein>
    <submittedName>
        <fullName evidence="8">Uncharacterized protein</fullName>
    </submittedName>
</protein>
<feature type="domain" description="CCHC-type" evidence="6">
    <location>
        <begin position="442"/>
        <end position="457"/>
    </location>
</feature>
<gene>
    <name evidence="8" type="ORF">AXG93_3017s1430</name>
</gene>
<evidence type="ECO:0000256" key="1">
    <source>
        <dbReference type="ARBA" id="ARBA00022723"/>
    </source>
</evidence>
<sequence length="502" mass="52599">MVEVEDDFDLVFEDESFLSAVAAAETQHLQQRSSSYGFDGEDFVGKRKENWEESVNTHSHPSFIGGNHIPGDKRRRTNDDSEYGRPPPPVYRQENVEASSETEPEGEYMAALRGNNSEMWLKFSRGRGSGGYSSRGGASSFAGNAPVTAGGRGGATGTCYKCGLEGHWARECSKGNVGGGFAAQGGGSLNDEEDVPEKNCPCGAGACVVLKASTEKNLGRRFYKCPLKRSPSTTPFGREHGEELGVQDEGQCTFFEWCDGGGQGFSTDRAPAQDFPQMECKCGGGLCITRTAKTEKNNGRAFYKCPQPQEHSCGFFQWCDEAGKDISRVSTAASSGNFASSGNPGAGNCYKCGLGGHWAKDCSSQGAGGVGNNSAYTPGTRIGSGNFGGGLNPAGGRTCYKCGQGGHWVTDCPNEAGGGGGVGGGQAYNSARTPETKKTEPCYKCGRQGHWASSCPNSGGGVSSVPRQSTGSGPQTGGSSCYKCGEVGHWSSKCPRASGGFR</sequence>
<organism evidence="8 9">
    <name type="scientific">Marchantia polymorpha subsp. ruderalis</name>
    <dbReference type="NCBI Taxonomy" id="1480154"/>
    <lineage>
        <taxon>Eukaryota</taxon>
        <taxon>Viridiplantae</taxon>
        <taxon>Streptophyta</taxon>
        <taxon>Embryophyta</taxon>
        <taxon>Marchantiophyta</taxon>
        <taxon>Marchantiopsida</taxon>
        <taxon>Marchantiidae</taxon>
        <taxon>Marchantiales</taxon>
        <taxon>Marchantiaceae</taxon>
        <taxon>Marchantia</taxon>
    </lineage>
</organism>
<feature type="region of interest" description="Disordered" evidence="5">
    <location>
        <begin position="49"/>
        <end position="107"/>
    </location>
</feature>
<dbReference type="AlphaFoldDB" id="A0A176WJ40"/>
<feature type="domain" description="CCHC-type" evidence="6">
    <location>
        <begin position="159"/>
        <end position="174"/>
    </location>
</feature>
<evidence type="ECO:0000259" key="6">
    <source>
        <dbReference type="PROSITE" id="PS50158"/>
    </source>
</evidence>
<dbReference type="GO" id="GO:0003676">
    <property type="term" value="F:nucleic acid binding"/>
    <property type="evidence" value="ECO:0007669"/>
    <property type="project" value="InterPro"/>
</dbReference>
<evidence type="ECO:0000256" key="3">
    <source>
        <dbReference type="ARBA" id="ARBA00022833"/>
    </source>
</evidence>
<dbReference type="Proteomes" id="UP000077202">
    <property type="component" value="Unassembled WGS sequence"/>
</dbReference>
<dbReference type="PROSITE" id="PS51999">
    <property type="entry name" value="ZF_GRF"/>
    <property type="match status" value="2"/>
</dbReference>
<dbReference type="PANTHER" id="PTHR33680">
    <property type="entry name" value="OS07G0190500 PROTEIN"/>
    <property type="match status" value="1"/>
</dbReference>
<feature type="domain" description="CCHC-type" evidence="6">
    <location>
        <begin position="349"/>
        <end position="362"/>
    </location>
</feature>
<dbReference type="InterPro" id="IPR036875">
    <property type="entry name" value="Znf_CCHC_sf"/>
</dbReference>
<keyword evidence="9" id="KW-1185">Reference proteome</keyword>
<feature type="domain" description="CCHC-type" evidence="6">
    <location>
        <begin position="481"/>
        <end position="496"/>
    </location>
</feature>
<feature type="domain" description="GRF-type" evidence="7">
    <location>
        <begin position="200"/>
        <end position="261"/>
    </location>
</feature>
<dbReference type="GO" id="GO:0008270">
    <property type="term" value="F:zinc ion binding"/>
    <property type="evidence" value="ECO:0007669"/>
    <property type="project" value="UniProtKB-KW"/>
</dbReference>
<evidence type="ECO:0000256" key="4">
    <source>
        <dbReference type="PROSITE-ProRule" id="PRU00047"/>
    </source>
</evidence>
<feature type="compositionally biased region" description="Low complexity" evidence="5">
    <location>
        <begin position="468"/>
        <end position="479"/>
    </location>
</feature>
<dbReference type="InterPro" id="IPR010666">
    <property type="entry name" value="Znf_GRF"/>
</dbReference>
<dbReference type="InterPro" id="IPR001878">
    <property type="entry name" value="Znf_CCHC"/>
</dbReference>
<keyword evidence="2 4" id="KW-0863">Zinc-finger</keyword>
<evidence type="ECO:0000313" key="8">
    <source>
        <dbReference type="EMBL" id="OAE32372.1"/>
    </source>
</evidence>
<feature type="domain" description="GRF-type" evidence="7">
    <location>
        <begin position="280"/>
        <end position="322"/>
    </location>
</feature>
<comment type="caution">
    <text evidence="8">The sequence shown here is derived from an EMBL/GenBank/DDBJ whole genome shotgun (WGS) entry which is preliminary data.</text>
</comment>
<dbReference type="SMART" id="SM00343">
    <property type="entry name" value="ZnF_C2HC"/>
    <property type="match status" value="5"/>
</dbReference>
<keyword evidence="3" id="KW-0862">Zinc</keyword>
<dbReference type="SUPFAM" id="SSF57756">
    <property type="entry name" value="Retrovirus zinc finger-like domains"/>
    <property type="match status" value="4"/>
</dbReference>
<reference evidence="8" key="1">
    <citation type="submission" date="2016-03" db="EMBL/GenBank/DDBJ databases">
        <title>Mechanisms controlling the formation of the plant cell surface in tip-growing cells are functionally conserved among land plants.</title>
        <authorList>
            <person name="Honkanen S."/>
            <person name="Jones V.A."/>
            <person name="Morieri G."/>
            <person name="Champion C."/>
            <person name="Hetherington A.J."/>
            <person name="Kelly S."/>
            <person name="Saint-Marcoux D."/>
            <person name="Proust H."/>
            <person name="Prescott H."/>
            <person name="Dolan L."/>
        </authorList>
    </citation>
    <scope>NUCLEOTIDE SEQUENCE [LARGE SCALE GENOMIC DNA]</scope>
    <source>
        <tissue evidence="8">Whole gametophyte</tissue>
    </source>
</reference>
<dbReference type="Pfam" id="PF06839">
    <property type="entry name" value="Zn_ribbon_GRF"/>
    <property type="match status" value="2"/>
</dbReference>
<feature type="region of interest" description="Disordered" evidence="5">
    <location>
        <begin position="456"/>
        <end position="479"/>
    </location>
</feature>